<accession>A0ACD5Y0R1</accession>
<dbReference type="EnsemblPlants" id="AVESA.00010b.r2.5CG0881860.1">
    <property type="protein sequence ID" value="AVESA.00010b.r2.5CG0881860.1.CDS.1"/>
    <property type="gene ID" value="AVESA.00010b.r2.5CG0881860"/>
</dbReference>
<organism evidence="1 2">
    <name type="scientific">Avena sativa</name>
    <name type="common">Oat</name>
    <dbReference type="NCBI Taxonomy" id="4498"/>
    <lineage>
        <taxon>Eukaryota</taxon>
        <taxon>Viridiplantae</taxon>
        <taxon>Streptophyta</taxon>
        <taxon>Embryophyta</taxon>
        <taxon>Tracheophyta</taxon>
        <taxon>Spermatophyta</taxon>
        <taxon>Magnoliopsida</taxon>
        <taxon>Liliopsida</taxon>
        <taxon>Poales</taxon>
        <taxon>Poaceae</taxon>
        <taxon>BOP clade</taxon>
        <taxon>Pooideae</taxon>
        <taxon>Poodae</taxon>
        <taxon>Poeae</taxon>
        <taxon>Poeae Chloroplast Group 1 (Aveneae type)</taxon>
        <taxon>Aveninae</taxon>
        <taxon>Avena</taxon>
    </lineage>
</organism>
<reference evidence="1" key="2">
    <citation type="submission" date="2025-09" db="UniProtKB">
        <authorList>
            <consortium name="EnsemblPlants"/>
        </authorList>
    </citation>
    <scope>IDENTIFICATION</scope>
</reference>
<protein>
    <submittedName>
        <fullName evidence="1">Uncharacterized protein</fullName>
    </submittedName>
</protein>
<sequence>MVGFGSKASTEFGMGPRRRSTRLLALGDKGGPDLISALPDDLLLLVLARLPCVGAAARTGVLSRRWRGLWARLRQIVLRDVPFHSLGQALARIPPPPPTVSLLKICLPKPRGRVLNHKKHLAETARLNSLLHAAARLYPKEFFVVNPSGLRLDLPSFHRTTSIVLEYYYNPVLLSGCYPPICLLPAGTEFPALETLSMSSCFFNDFDDLLSCSPAAPGSARSDSLMCISGWRT</sequence>
<keyword evidence="2" id="KW-1185">Reference proteome</keyword>
<evidence type="ECO:0000313" key="2">
    <source>
        <dbReference type="Proteomes" id="UP001732700"/>
    </source>
</evidence>
<evidence type="ECO:0000313" key="1">
    <source>
        <dbReference type="EnsemblPlants" id="AVESA.00010b.r2.5CG0881860.1.CDS.1"/>
    </source>
</evidence>
<reference evidence="1" key="1">
    <citation type="submission" date="2021-05" db="EMBL/GenBank/DDBJ databases">
        <authorList>
            <person name="Scholz U."/>
            <person name="Mascher M."/>
            <person name="Fiebig A."/>
        </authorList>
    </citation>
    <scope>NUCLEOTIDE SEQUENCE [LARGE SCALE GENOMIC DNA]</scope>
</reference>
<name>A0ACD5Y0R1_AVESA</name>
<dbReference type="Proteomes" id="UP001732700">
    <property type="component" value="Chromosome 5C"/>
</dbReference>
<proteinExistence type="predicted"/>